<keyword evidence="3" id="KW-1185">Reference proteome</keyword>
<organism evidence="2 3">
    <name type="scientific">Streptomyces rubradiris</name>
    <name type="common">Streptomyces achromogenes subsp. rubradiris</name>
    <dbReference type="NCBI Taxonomy" id="285531"/>
    <lineage>
        <taxon>Bacteria</taxon>
        <taxon>Bacillati</taxon>
        <taxon>Actinomycetota</taxon>
        <taxon>Actinomycetes</taxon>
        <taxon>Kitasatosporales</taxon>
        <taxon>Streptomycetaceae</taxon>
        <taxon>Streptomyces</taxon>
    </lineage>
</organism>
<feature type="transmembrane region" description="Helical" evidence="1">
    <location>
        <begin position="32"/>
        <end position="50"/>
    </location>
</feature>
<comment type="caution">
    <text evidence="2">The sequence shown here is derived from an EMBL/GenBank/DDBJ whole genome shotgun (WGS) entry which is preliminary data.</text>
</comment>
<keyword evidence="1" id="KW-0812">Transmembrane</keyword>
<sequence>MKKLIRYGDALAVAAGGATLAAAGTLGTVHPALWACWGAAAAAVAASQWYRYGLTRR</sequence>
<dbReference type="EMBL" id="BNEA01000001">
    <property type="protein sequence ID" value="GHI50950.1"/>
    <property type="molecule type" value="Genomic_DNA"/>
</dbReference>
<proteinExistence type="predicted"/>
<evidence type="ECO:0000313" key="2">
    <source>
        <dbReference type="EMBL" id="GHI50950.1"/>
    </source>
</evidence>
<protein>
    <submittedName>
        <fullName evidence="2">Uncharacterized protein</fullName>
    </submittedName>
</protein>
<reference evidence="3" key="1">
    <citation type="submission" date="2023-07" db="EMBL/GenBank/DDBJ databases">
        <title>Whole genome shotgun sequence of Streptomyces achromogenes subsp. rubradiris NBRC 14000.</title>
        <authorList>
            <person name="Komaki H."/>
            <person name="Tamura T."/>
        </authorList>
    </citation>
    <scope>NUCLEOTIDE SEQUENCE [LARGE SCALE GENOMIC DNA]</scope>
    <source>
        <strain evidence="3">NBRC 14000</strain>
    </source>
</reference>
<evidence type="ECO:0000256" key="1">
    <source>
        <dbReference type="SAM" id="Phobius"/>
    </source>
</evidence>
<name>A0ABQ3R516_STRRR</name>
<accession>A0ABQ3R516</accession>
<keyword evidence="1" id="KW-1133">Transmembrane helix</keyword>
<evidence type="ECO:0000313" key="3">
    <source>
        <dbReference type="Proteomes" id="UP000646738"/>
    </source>
</evidence>
<keyword evidence="1" id="KW-0472">Membrane</keyword>
<dbReference type="RefSeq" id="WP_189999911.1">
    <property type="nucleotide sequence ID" value="NZ_BNCB01000039.1"/>
</dbReference>
<dbReference type="Proteomes" id="UP000646738">
    <property type="component" value="Unassembled WGS sequence"/>
</dbReference>
<gene>
    <name evidence="2" type="ORF">Srubr_07960</name>
</gene>